<dbReference type="EMBL" id="FOBS01000001">
    <property type="protein sequence ID" value="SEL95625.1"/>
    <property type="molecule type" value="Genomic_DNA"/>
</dbReference>
<name>A0A1H7UFW3_9BACT</name>
<gene>
    <name evidence="3" type="ORF">SAMN04489760_101152</name>
</gene>
<dbReference type="InterPro" id="IPR051319">
    <property type="entry name" value="Oligoribo/pAp-PDE_c-di-AMP_PDE"/>
</dbReference>
<dbReference type="PANTHER" id="PTHR47618">
    <property type="entry name" value="BIFUNCTIONAL OLIGORIBONUCLEASE AND PAP PHOSPHATASE NRNA"/>
    <property type="match status" value="1"/>
</dbReference>
<dbReference type="InterPro" id="IPR001667">
    <property type="entry name" value="DDH_dom"/>
</dbReference>
<dbReference type="AlphaFoldDB" id="A0A1H7UFW3"/>
<accession>A0A1H7UFW3</accession>
<dbReference type="OrthoDB" id="9803668at2"/>
<protein>
    <submittedName>
        <fullName evidence="3">Phosphoesterase RecJ domain-containing protein</fullName>
    </submittedName>
</protein>
<evidence type="ECO:0000313" key="4">
    <source>
        <dbReference type="Proteomes" id="UP000198744"/>
    </source>
</evidence>
<dbReference type="Gene3D" id="3.10.310.30">
    <property type="match status" value="1"/>
</dbReference>
<evidence type="ECO:0000259" key="1">
    <source>
        <dbReference type="Pfam" id="PF01368"/>
    </source>
</evidence>
<dbReference type="Gene3D" id="3.90.1640.10">
    <property type="entry name" value="inorganic pyrophosphatase (n-terminal core)"/>
    <property type="match status" value="1"/>
</dbReference>
<dbReference type="InterPro" id="IPR038763">
    <property type="entry name" value="DHH_sf"/>
</dbReference>
<proteinExistence type="predicted"/>
<dbReference type="SUPFAM" id="SSF64182">
    <property type="entry name" value="DHH phosphoesterases"/>
    <property type="match status" value="1"/>
</dbReference>
<dbReference type="PANTHER" id="PTHR47618:SF1">
    <property type="entry name" value="BIFUNCTIONAL OLIGORIBONUCLEASE AND PAP PHOSPHATASE NRNA"/>
    <property type="match status" value="1"/>
</dbReference>
<dbReference type="InterPro" id="IPR003156">
    <property type="entry name" value="DHHA1_dom"/>
</dbReference>
<dbReference type="GO" id="GO:0003676">
    <property type="term" value="F:nucleic acid binding"/>
    <property type="evidence" value="ECO:0007669"/>
    <property type="project" value="InterPro"/>
</dbReference>
<dbReference type="Proteomes" id="UP000198744">
    <property type="component" value="Unassembled WGS sequence"/>
</dbReference>
<keyword evidence="4" id="KW-1185">Reference proteome</keyword>
<organism evidence="3 4">
    <name type="scientific">Syntrophus gentianae</name>
    <dbReference type="NCBI Taxonomy" id="43775"/>
    <lineage>
        <taxon>Bacteria</taxon>
        <taxon>Pseudomonadati</taxon>
        <taxon>Thermodesulfobacteriota</taxon>
        <taxon>Syntrophia</taxon>
        <taxon>Syntrophales</taxon>
        <taxon>Syntrophaceae</taxon>
        <taxon>Syntrophus</taxon>
    </lineage>
</organism>
<feature type="domain" description="DHHA1" evidence="2">
    <location>
        <begin position="239"/>
        <end position="313"/>
    </location>
</feature>
<dbReference type="Pfam" id="PF01368">
    <property type="entry name" value="DHH"/>
    <property type="match status" value="1"/>
</dbReference>
<dbReference type="STRING" id="43775.SAMN04489760_101152"/>
<reference evidence="3 4" key="1">
    <citation type="submission" date="2016-10" db="EMBL/GenBank/DDBJ databases">
        <authorList>
            <person name="de Groot N.N."/>
        </authorList>
    </citation>
    <scope>NUCLEOTIDE SEQUENCE [LARGE SCALE GENOMIC DNA]</scope>
    <source>
        <strain evidence="3 4">DSM 8423</strain>
    </source>
</reference>
<evidence type="ECO:0000313" key="3">
    <source>
        <dbReference type="EMBL" id="SEL95625.1"/>
    </source>
</evidence>
<evidence type="ECO:0000259" key="2">
    <source>
        <dbReference type="Pfam" id="PF02272"/>
    </source>
</evidence>
<dbReference type="Pfam" id="PF02272">
    <property type="entry name" value="DHHA1"/>
    <property type="match status" value="1"/>
</dbReference>
<dbReference type="RefSeq" id="WP_093881866.1">
    <property type="nucleotide sequence ID" value="NZ_FOBS01000001.1"/>
</dbReference>
<sequence>MIDRILEIIERSKTFLISTHERLDGDAVGSELALYALFRQMGKEADIYNQDATPENYRFLPGSQDIRQNLPADIAGRYDAAFIVDCSDLSRVGKGAEQIARIGTLVNIDHHISNTKFCELSYVDPRASSAGELIYRLISRMGCAVSREIATNLYAALLTDTGGFHYGSTGKETLLAAGNLVGWGANPQEISENIYENNPLAKIRLLAKALETLTFDLEGRFGFMVVWQKDMQTVGAVPEHTEGFVDLPRSISGVEVSALFSEQNNGPFKVSFRSKGKVDVERVARAFDGGGHRNASACRIHGDFETVRSRVLDVIRDGF</sequence>
<feature type="domain" description="DDH" evidence="1">
    <location>
        <begin position="15"/>
        <end position="156"/>
    </location>
</feature>